<evidence type="ECO:0000313" key="11">
    <source>
        <dbReference type="EMBL" id="OWF37961.1"/>
    </source>
</evidence>
<dbReference type="PANTHER" id="PTHR12137:SF54">
    <property type="entry name" value="CARBOHYDRATE SULFOTRANSFERASE"/>
    <property type="match status" value="1"/>
</dbReference>
<reference evidence="11 12" key="1">
    <citation type="journal article" date="2017" name="Nat. Ecol. Evol.">
        <title>Scallop genome provides insights into evolution of bilaterian karyotype and development.</title>
        <authorList>
            <person name="Wang S."/>
            <person name="Zhang J."/>
            <person name="Jiao W."/>
            <person name="Li J."/>
            <person name="Xun X."/>
            <person name="Sun Y."/>
            <person name="Guo X."/>
            <person name="Huan P."/>
            <person name="Dong B."/>
            <person name="Zhang L."/>
            <person name="Hu X."/>
            <person name="Sun X."/>
            <person name="Wang J."/>
            <person name="Zhao C."/>
            <person name="Wang Y."/>
            <person name="Wang D."/>
            <person name="Huang X."/>
            <person name="Wang R."/>
            <person name="Lv J."/>
            <person name="Li Y."/>
            <person name="Zhang Z."/>
            <person name="Liu B."/>
            <person name="Lu W."/>
            <person name="Hui Y."/>
            <person name="Liang J."/>
            <person name="Zhou Z."/>
            <person name="Hou R."/>
            <person name="Li X."/>
            <person name="Liu Y."/>
            <person name="Li H."/>
            <person name="Ning X."/>
            <person name="Lin Y."/>
            <person name="Zhao L."/>
            <person name="Xing Q."/>
            <person name="Dou J."/>
            <person name="Li Y."/>
            <person name="Mao J."/>
            <person name="Guo H."/>
            <person name="Dou H."/>
            <person name="Li T."/>
            <person name="Mu C."/>
            <person name="Jiang W."/>
            <person name="Fu Q."/>
            <person name="Fu X."/>
            <person name="Miao Y."/>
            <person name="Liu J."/>
            <person name="Yu Q."/>
            <person name="Li R."/>
            <person name="Liao H."/>
            <person name="Li X."/>
            <person name="Kong Y."/>
            <person name="Jiang Z."/>
            <person name="Chourrout D."/>
            <person name="Li R."/>
            <person name="Bao Z."/>
        </authorList>
    </citation>
    <scope>NUCLEOTIDE SEQUENCE [LARGE SCALE GENOMIC DNA]</scope>
    <source>
        <strain evidence="11 12">PY_sf001</strain>
    </source>
</reference>
<comment type="similarity">
    <text evidence="2 9">Belongs to the sulfotransferase 2 family.</text>
</comment>
<dbReference type="GO" id="GO:0008146">
    <property type="term" value="F:sulfotransferase activity"/>
    <property type="evidence" value="ECO:0007669"/>
    <property type="project" value="InterPro"/>
</dbReference>
<dbReference type="EC" id="2.8.2.-" evidence="9"/>
<dbReference type="InterPro" id="IPR027417">
    <property type="entry name" value="P-loop_NTPase"/>
</dbReference>
<keyword evidence="10" id="KW-0732">Signal</keyword>
<feature type="signal peptide" evidence="10">
    <location>
        <begin position="1"/>
        <end position="31"/>
    </location>
</feature>
<gene>
    <name evidence="11" type="ORF">KP79_PYT14282</name>
</gene>
<dbReference type="SUPFAM" id="SSF52540">
    <property type="entry name" value="P-loop containing nucleoside triphosphate hydrolases"/>
    <property type="match status" value="1"/>
</dbReference>
<proteinExistence type="inferred from homology"/>
<dbReference type="GO" id="GO:0000139">
    <property type="term" value="C:Golgi membrane"/>
    <property type="evidence" value="ECO:0007669"/>
    <property type="project" value="UniProtKB-SubCell"/>
</dbReference>
<dbReference type="Proteomes" id="UP000242188">
    <property type="component" value="Unassembled WGS sequence"/>
</dbReference>
<keyword evidence="9" id="KW-0119">Carbohydrate metabolism</keyword>
<keyword evidence="6 9" id="KW-0333">Golgi apparatus</keyword>
<dbReference type="OrthoDB" id="6380564at2759"/>
<dbReference type="AlphaFoldDB" id="A0A210PNA4"/>
<evidence type="ECO:0000256" key="7">
    <source>
        <dbReference type="ARBA" id="ARBA00023136"/>
    </source>
</evidence>
<dbReference type="EMBL" id="NEDP02005575">
    <property type="protein sequence ID" value="OWF37961.1"/>
    <property type="molecule type" value="Genomic_DNA"/>
</dbReference>
<keyword evidence="9" id="KW-0735">Signal-anchor</keyword>
<comment type="subcellular location">
    <subcellularLocation>
        <location evidence="1 9">Golgi apparatus membrane</location>
        <topology evidence="1 9">Single-pass type II membrane protein</topology>
    </subcellularLocation>
</comment>
<dbReference type="InterPro" id="IPR005331">
    <property type="entry name" value="Sulfotransferase"/>
</dbReference>
<dbReference type="GO" id="GO:0016051">
    <property type="term" value="P:carbohydrate biosynthetic process"/>
    <property type="evidence" value="ECO:0007669"/>
    <property type="project" value="InterPro"/>
</dbReference>
<sequence length="422" mass="49072">MRTLKNRHMKLCAMFVLSLVIVSWMYIHRNADYMNCPCPERNQFAKESSQERNSSEVSIMMWRAKYVHKMCEQIIWNASYVHARTPVFFYSKPNGLLACKSPKTGSTFMGALIRALNQPSINKVSGMFLLGRNKIHNGLHEVWDILAAEPIKQSTLTVMITRDPYSRLFSTFVDKYFLLGRLGRELATHLKRGFREDRNNEYCGYDITFQEFLDYIVFLAQSMKELNEHMVPVAQLCDVCNMKYDLICRQESLSEGITEVLRLTKNVTSSRLNAIRQSINTTSPYASMLSLISSQIFDYNNHRQDCPNQLSFMRKMWKTFQVQGLVNSVIKFPEEIFSGFLFVEKEAQAITSASLQVIQSNPLSKKQRQQQRLTALTIAYRNIRWQTIVNLQKVFKLDFLLFGYSNYPPIIYNITRTTNGYI</sequence>
<evidence type="ECO:0000256" key="8">
    <source>
        <dbReference type="ARBA" id="ARBA00023180"/>
    </source>
</evidence>
<comment type="caution">
    <text evidence="11">The sequence shown here is derived from an EMBL/GenBank/DDBJ whole genome shotgun (WGS) entry which is preliminary data.</text>
</comment>
<evidence type="ECO:0000256" key="6">
    <source>
        <dbReference type="ARBA" id="ARBA00023034"/>
    </source>
</evidence>
<evidence type="ECO:0000256" key="2">
    <source>
        <dbReference type="ARBA" id="ARBA00006339"/>
    </source>
</evidence>
<accession>A0A210PNA4</accession>
<evidence type="ECO:0000256" key="3">
    <source>
        <dbReference type="ARBA" id="ARBA00022679"/>
    </source>
</evidence>
<dbReference type="PANTHER" id="PTHR12137">
    <property type="entry name" value="CARBOHYDRATE SULFOTRANSFERASE"/>
    <property type="match status" value="1"/>
</dbReference>
<evidence type="ECO:0000256" key="4">
    <source>
        <dbReference type="ARBA" id="ARBA00022692"/>
    </source>
</evidence>
<evidence type="ECO:0000256" key="1">
    <source>
        <dbReference type="ARBA" id="ARBA00004323"/>
    </source>
</evidence>
<keyword evidence="12" id="KW-1185">Reference proteome</keyword>
<keyword evidence="3 9" id="KW-0808">Transferase</keyword>
<evidence type="ECO:0000256" key="10">
    <source>
        <dbReference type="SAM" id="SignalP"/>
    </source>
</evidence>
<evidence type="ECO:0000256" key="9">
    <source>
        <dbReference type="RuleBase" id="RU364020"/>
    </source>
</evidence>
<keyword evidence="8 9" id="KW-0325">Glycoprotein</keyword>
<name>A0A210PNA4_MIZYE</name>
<keyword evidence="5" id="KW-1133">Transmembrane helix</keyword>
<keyword evidence="4" id="KW-0812">Transmembrane</keyword>
<dbReference type="Pfam" id="PF03567">
    <property type="entry name" value="Sulfotransfer_2"/>
    <property type="match status" value="1"/>
</dbReference>
<evidence type="ECO:0000256" key="5">
    <source>
        <dbReference type="ARBA" id="ARBA00022989"/>
    </source>
</evidence>
<organism evidence="11 12">
    <name type="scientific">Mizuhopecten yessoensis</name>
    <name type="common">Japanese scallop</name>
    <name type="synonym">Patinopecten yessoensis</name>
    <dbReference type="NCBI Taxonomy" id="6573"/>
    <lineage>
        <taxon>Eukaryota</taxon>
        <taxon>Metazoa</taxon>
        <taxon>Spiralia</taxon>
        <taxon>Lophotrochozoa</taxon>
        <taxon>Mollusca</taxon>
        <taxon>Bivalvia</taxon>
        <taxon>Autobranchia</taxon>
        <taxon>Pteriomorphia</taxon>
        <taxon>Pectinida</taxon>
        <taxon>Pectinoidea</taxon>
        <taxon>Pectinidae</taxon>
        <taxon>Mizuhopecten</taxon>
    </lineage>
</organism>
<keyword evidence="7" id="KW-0472">Membrane</keyword>
<evidence type="ECO:0000313" key="12">
    <source>
        <dbReference type="Proteomes" id="UP000242188"/>
    </source>
</evidence>
<feature type="chain" id="PRO_5013324227" description="Carbohydrate sulfotransferase" evidence="10">
    <location>
        <begin position="32"/>
        <end position="422"/>
    </location>
</feature>
<protein>
    <recommendedName>
        <fullName evidence="9">Carbohydrate sulfotransferase</fullName>
        <ecNumber evidence="9">2.8.2.-</ecNumber>
    </recommendedName>
</protein>
<dbReference type="InterPro" id="IPR018011">
    <property type="entry name" value="Carb_sulfotrans_8-10"/>
</dbReference>